<evidence type="ECO:0000313" key="1">
    <source>
        <dbReference type="EMBL" id="GMA31097.1"/>
    </source>
</evidence>
<gene>
    <name evidence="1" type="ORF">GCM10025875_10890</name>
</gene>
<protein>
    <submittedName>
        <fullName evidence="1">Uncharacterized protein</fullName>
    </submittedName>
</protein>
<reference evidence="1" key="2">
    <citation type="submission" date="2023-02" db="EMBL/GenBank/DDBJ databases">
        <authorList>
            <person name="Sun Q."/>
            <person name="Mori K."/>
        </authorList>
    </citation>
    <scope>NUCLEOTIDE SEQUENCE</scope>
    <source>
        <strain evidence="1">NBRC 112290</strain>
    </source>
</reference>
<keyword evidence="2" id="KW-1185">Reference proteome</keyword>
<dbReference type="Proteomes" id="UP001157161">
    <property type="component" value="Unassembled WGS sequence"/>
</dbReference>
<dbReference type="AlphaFoldDB" id="A0AA37XDT9"/>
<sequence length="51" mass="5211">MSAAVRASDDGAGTPSLMETEAVRICRELIRIDSSNYGDGSGPGSAPPRST</sequence>
<evidence type="ECO:0000313" key="2">
    <source>
        <dbReference type="Proteomes" id="UP001157161"/>
    </source>
</evidence>
<name>A0AA37XDT9_9MICO</name>
<organism evidence="1 2">
    <name type="scientific">Litorihabitans aurantiacus</name>
    <dbReference type="NCBI Taxonomy" id="1930061"/>
    <lineage>
        <taxon>Bacteria</taxon>
        <taxon>Bacillati</taxon>
        <taxon>Actinomycetota</taxon>
        <taxon>Actinomycetes</taxon>
        <taxon>Micrococcales</taxon>
        <taxon>Beutenbergiaceae</taxon>
        <taxon>Litorihabitans</taxon>
    </lineage>
</organism>
<accession>A0AA37XDT9</accession>
<comment type="caution">
    <text evidence="1">The sequence shown here is derived from an EMBL/GenBank/DDBJ whole genome shotgun (WGS) entry which is preliminary data.</text>
</comment>
<proteinExistence type="predicted"/>
<dbReference type="EMBL" id="BSUM01000001">
    <property type="protein sequence ID" value="GMA31097.1"/>
    <property type="molecule type" value="Genomic_DNA"/>
</dbReference>
<reference evidence="1" key="1">
    <citation type="journal article" date="2014" name="Int. J. Syst. Evol. Microbiol.">
        <title>Complete genome sequence of Corynebacterium casei LMG S-19264T (=DSM 44701T), isolated from a smear-ripened cheese.</title>
        <authorList>
            <consortium name="US DOE Joint Genome Institute (JGI-PGF)"/>
            <person name="Walter F."/>
            <person name="Albersmeier A."/>
            <person name="Kalinowski J."/>
            <person name="Ruckert C."/>
        </authorList>
    </citation>
    <scope>NUCLEOTIDE SEQUENCE</scope>
    <source>
        <strain evidence="1">NBRC 112290</strain>
    </source>
</reference>